<protein>
    <submittedName>
        <fullName evidence="1">Unannotated protein</fullName>
    </submittedName>
</protein>
<dbReference type="Gene3D" id="3.90.550.10">
    <property type="entry name" value="Spore Coat Polysaccharide Biosynthesis Protein SpsA, Chain A"/>
    <property type="match status" value="1"/>
</dbReference>
<dbReference type="EMBL" id="CAEZSG010000032">
    <property type="protein sequence ID" value="CAB4533781.1"/>
    <property type="molecule type" value="Genomic_DNA"/>
</dbReference>
<gene>
    <name evidence="1" type="ORF">UFOPK1413_00322</name>
</gene>
<proteinExistence type="predicted"/>
<sequence length="332" mass="37593">MKNPGTFPHPIGLMLFNRFEYSQQVLMSLSAQTLPVDQTKLYISIDGYSGSKAEVQGKPDNTRAIEELARATFPNATIRRVDVNTFPESLRYLEDSLLASHPNATWFGCFEEDYVLGPDYLAITAQLCSAAEPIDDIAIVAATGETLDPDKRDLEGIFPIGHLWAYFVRVAHVRERREDLEIFQQQMKGRPYWDRDKSALALVMASRGVFPVGVGNDHHRLNLAFKFNRIGVTTGLSYGEYIGAEGEHMTEKSFARFNFSPPTSIPFDISTVDFSAMVSDLRDQFRADFAKRLAERYVIPKIRAFSAQRGFQKLSRWRRSAELFGQAIRALF</sequence>
<organism evidence="1">
    <name type="scientific">freshwater metagenome</name>
    <dbReference type="NCBI Taxonomy" id="449393"/>
    <lineage>
        <taxon>unclassified sequences</taxon>
        <taxon>metagenomes</taxon>
        <taxon>ecological metagenomes</taxon>
    </lineage>
</organism>
<reference evidence="1" key="1">
    <citation type="submission" date="2020-05" db="EMBL/GenBank/DDBJ databases">
        <authorList>
            <person name="Chiriac C."/>
            <person name="Salcher M."/>
            <person name="Ghai R."/>
            <person name="Kavagutti S V."/>
        </authorList>
    </citation>
    <scope>NUCLEOTIDE SEQUENCE</scope>
</reference>
<evidence type="ECO:0000313" key="1">
    <source>
        <dbReference type="EMBL" id="CAB4533781.1"/>
    </source>
</evidence>
<name>A0A6J6B4A9_9ZZZZ</name>
<dbReference type="SUPFAM" id="SSF53448">
    <property type="entry name" value="Nucleotide-diphospho-sugar transferases"/>
    <property type="match status" value="1"/>
</dbReference>
<dbReference type="AlphaFoldDB" id="A0A6J6B4A9"/>
<dbReference type="InterPro" id="IPR029044">
    <property type="entry name" value="Nucleotide-diphossugar_trans"/>
</dbReference>
<accession>A0A6J6B4A9</accession>